<name>A0A9D4CW04_DREPO</name>
<protein>
    <submittedName>
        <fullName evidence="1">Uncharacterized protein</fullName>
    </submittedName>
</protein>
<reference evidence="1" key="2">
    <citation type="submission" date="2020-11" db="EMBL/GenBank/DDBJ databases">
        <authorList>
            <person name="McCartney M.A."/>
            <person name="Auch B."/>
            <person name="Kono T."/>
            <person name="Mallez S."/>
            <person name="Becker A."/>
            <person name="Gohl D.M."/>
            <person name="Silverstein K.A.T."/>
            <person name="Koren S."/>
            <person name="Bechman K.B."/>
            <person name="Herman A."/>
            <person name="Abrahante J.E."/>
            <person name="Garbe J."/>
        </authorList>
    </citation>
    <scope>NUCLEOTIDE SEQUENCE</scope>
    <source>
        <strain evidence="1">Duluth1</strain>
        <tissue evidence="1">Whole animal</tissue>
    </source>
</reference>
<comment type="caution">
    <text evidence="1">The sequence shown here is derived from an EMBL/GenBank/DDBJ whole genome shotgun (WGS) entry which is preliminary data.</text>
</comment>
<gene>
    <name evidence="1" type="ORF">DPMN_040781</name>
</gene>
<sequence>MSRAFSSTASELCSCFSSSQASQNRMFSSLYSERRNSLNTFRPAANETCVYKSNDLSNKPRSENTGINTCA</sequence>
<dbReference type="Proteomes" id="UP000828390">
    <property type="component" value="Unassembled WGS sequence"/>
</dbReference>
<dbReference type="AlphaFoldDB" id="A0A9D4CW04"/>
<keyword evidence="2" id="KW-1185">Reference proteome</keyword>
<proteinExistence type="predicted"/>
<dbReference type="EMBL" id="JAIWYP010000011">
    <property type="protein sequence ID" value="KAH3734342.1"/>
    <property type="molecule type" value="Genomic_DNA"/>
</dbReference>
<reference evidence="1" key="1">
    <citation type="journal article" date="2019" name="bioRxiv">
        <title>The Genome of the Zebra Mussel, Dreissena polymorpha: A Resource for Invasive Species Research.</title>
        <authorList>
            <person name="McCartney M.A."/>
            <person name="Auch B."/>
            <person name="Kono T."/>
            <person name="Mallez S."/>
            <person name="Zhang Y."/>
            <person name="Obille A."/>
            <person name="Becker A."/>
            <person name="Abrahante J.E."/>
            <person name="Garbe J."/>
            <person name="Badalamenti J.P."/>
            <person name="Herman A."/>
            <person name="Mangelson H."/>
            <person name="Liachko I."/>
            <person name="Sullivan S."/>
            <person name="Sone E.D."/>
            <person name="Koren S."/>
            <person name="Silverstein K.A.T."/>
            <person name="Beckman K.B."/>
            <person name="Gohl D.M."/>
        </authorList>
    </citation>
    <scope>NUCLEOTIDE SEQUENCE</scope>
    <source>
        <strain evidence="1">Duluth1</strain>
        <tissue evidence="1">Whole animal</tissue>
    </source>
</reference>
<evidence type="ECO:0000313" key="2">
    <source>
        <dbReference type="Proteomes" id="UP000828390"/>
    </source>
</evidence>
<organism evidence="1 2">
    <name type="scientific">Dreissena polymorpha</name>
    <name type="common">Zebra mussel</name>
    <name type="synonym">Mytilus polymorpha</name>
    <dbReference type="NCBI Taxonomy" id="45954"/>
    <lineage>
        <taxon>Eukaryota</taxon>
        <taxon>Metazoa</taxon>
        <taxon>Spiralia</taxon>
        <taxon>Lophotrochozoa</taxon>
        <taxon>Mollusca</taxon>
        <taxon>Bivalvia</taxon>
        <taxon>Autobranchia</taxon>
        <taxon>Heteroconchia</taxon>
        <taxon>Euheterodonta</taxon>
        <taxon>Imparidentia</taxon>
        <taxon>Neoheterodontei</taxon>
        <taxon>Myida</taxon>
        <taxon>Dreissenoidea</taxon>
        <taxon>Dreissenidae</taxon>
        <taxon>Dreissena</taxon>
    </lineage>
</organism>
<evidence type="ECO:0000313" key="1">
    <source>
        <dbReference type="EMBL" id="KAH3734342.1"/>
    </source>
</evidence>
<accession>A0A9D4CW04</accession>